<feature type="domain" description="Voltage-dependent calcium channel alpha-2/delta subunit conserved region" evidence="1">
    <location>
        <begin position="21"/>
        <end position="144"/>
    </location>
</feature>
<keyword evidence="3" id="KW-1185">Reference proteome</keyword>
<reference evidence="2 3" key="1">
    <citation type="journal article" date="2018" name="Sci. Rep.">
        <title>Genomic signatures of local adaptation to the degree of environmental predictability in rotifers.</title>
        <authorList>
            <person name="Franch-Gras L."/>
            <person name="Hahn C."/>
            <person name="Garcia-Roger E.M."/>
            <person name="Carmona M.J."/>
            <person name="Serra M."/>
            <person name="Gomez A."/>
        </authorList>
    </citation>
    <scope>NUCLEOTIDE SEQUENCE [LARGE SCALE GENOMIC DNA]</scope>
    <source>
        <strain evidence="2">HYR1</strain>
    </source>
</reference>
<accession>A0A3M7QZE4</accession>
<name>A0A3M7QZE4_BRAPC</name>
<comment type="caution">
    <text evidence="2">The sequence shown here is derived from an EMBL/GenBank/DDBJ whole genome shotgun (WGS) entry which is preliminary data.</text>
</comment>
<dbReference type="EMBL" id="REGN01004649">
    <property type="protein sequence ID" value="RNA16712.1"/>
    <property type="molecule type" value="Genomic_DNA"/>
</dbReference>
<dbReference type="InterPro" id="IPR013680">
    <property type="entry name" value="VDCC_a2/dsu"/>
</dbReference>
<evidence type="ECO:0000313" key="3">
    <source>
        <dbReference type="Proteomes" id="UP000276133"/>
    </source>
</evidence>
<protein>
    <submittedName>
        <fullName evidence="2">Voltage-dependent calcium channel subunit alpha-2 delta-1-like</fullName>
    </submittedName>
</protein>
<evidence type="ECO:0000259" key="1">
    <source>
        <dbReference type="Pfam" id="PF08473"/>
    </source>
</evidence>
<feature type="non-terminal residue" evidence="2">
    <location>
        <position position="1"/>
    </location>
</feature>
<dbReference type="AlphaFoldDB" id="A0A3M7QZE4"/>
<dbReference type="Proteomes" id="UP000276133">
    <property type="component" value="Unassembled WGS sequence"/>
</dbReference>
<proteinExistence type="predicted"/>
<gene>
    <name evidence="2" type="ORF">BpHYR1_006809</name>
</gene>
<evidence type="ECO:0000313" key="2">
    <source>
        <dbReference type="EMBL" id="RNA16712.1"/>
    </source>
</evidence>
<sequence length="175" mass="19620">IYFLNETSTGSINPTINETISAAIPLWLDKVPTAVAGVVYDSQKLQELLFYTPPDCQGDACINICNRTSDLKVSSYLVDEHGFVVLTNTEQYSAIGQPLYKVNPWLMLQLEFEGLFDLIVTGNKLQECNKPPISLNNAAGLFSVLKMVSKKALYHIIENFFIEKTIFLSKCFIEN</sequence>
<organism evidence="2 3">
    <name type="scientific">Brachionus plicatilis</name>
    <name type="common">Marine rotifer</name>
    <name type="synonym">Brachionus muelleri</name>
    <dbReference type="NCBI Taxonomy" id="10195"/>
    <lineage>
        <taxon>Eukaryota</taxon>
        <taxon>Metazoa</taxon>
        <taxon>Spiralia</taxon>
        <taxon>Gnathifera</taxon>
        <taxon>Rotifera</taxon>
        <taxon>Eurotatoria</taxon>
        <taxon>Monogononta</taxon>
        <taxon>Pseudotrocha</taxon>
        <taxon>Ploima</taxon>
        <taxon>Brachionidae</taxon>
        <taxon>Brachionus</taxon>
    </lineage>
</organism>
<dbReference type="Pfam" id="PF08473">
    <property type="entry name" value="VGCC_alpha2"/>
    <property type="match status" value="1"/>
</dbReference>